<dbReference type="EC" id="3.4.11.1" evidence="8"/>
<feature type="binding site" evidence="8">
    <location>
        <position position="243"/>
    </location>
    <ligand>
        <name>Mn(2+)</name>
        <dbReference type="ChEBI" id="CHEBI:29035"/>
        <label>2</label>
    </ligand>
</feature>
<dbReference type="PANTHER" id="PTHR11963:SF23">
    <property type="entry name" value="CYTOSOL AMINOPEPTIDASE"/>
    <property type="match status" value="1"/>
</dbReference>
<evidence type="ECO:0000256" key="5">
    <source>
        <dbReference type="ARBA" id="ARBA00022670"/>
    </source>
</evidence>
<dbReference type="Gene3D" id="3.40.630.10">
    <property type="entry name" value="Zn peptidases"/>
    <property type="match status" value="1"/>
</dbReference>
<dbReference type="RefSeq" id="WP_073298354.1">
    <property type="nucleotide sequence ID" value="NZ_FQUF01000026.1"/>
</dbReference>
<dbReference type="HAMAP" id="MF_00181">
    <property type="entry name" value="Cytosol_peptidase_M17"/>
    <property type="match status" value="1"/>
</dbReference>
<feature type="active site" evidence="8">
    <location>
        <position position="329"/>
    </location>
</feature>
<dbReference type="PROSITE" id="PS00631">
    <property type="entry name" value="CYTOSOL_AP"/>
    <property type="match status" value="1"/>
</dbReference>
<dbReference type="InterPro" id="IPR011356">
    <property type="entry name" value="Leucine_aapep/pepB"/>
</dbReference>
<dbReference type="SUPFAM" id="SSF53187">
    <property type="entry name" value="Zn-dependent exopeptidases"/>
    <property type="match status" value="1"/>
</dbReference>
<keyword evidence="11" id="KW-1185">Reference proteome</keyword>
<evidence type="ECO:0000313" key="11">
    <source>
        <dbReference type="Proteomes" id="UP000184128"/>
    </source>
</evidence>
<evidence type="ECO:0000313" key="10">
    <source>
        <dbReference type="EMBL" id="SHF01364.1"/>
    </source>
</evidence>
<dbReference type="Pfam" id="PF00883">
    <property type="entry name" value="Peptidase_M17"/>
    <property type="match status" value="1"/>
</dbReference>
<feature type="binding site" evidence="8">
    <location>
        <position position="327"/>
    </location>
    <ligand>
        <name>Mn(2+)</name>
        <dbReference type="ChEBI" id="CHEBI:29035"/>
        <label>1</label>
    </ligand>
</feature>
<dbReference type="InterPro" id="IPR043472">
    <property type="entry name" value="Macro_dom-like"/>
</dbReference>
<dbReference type="GO" id="GO:0030145">
    <property type="term" value="F:manganese ion binding"/>
    <property type="evidence" value="ECO:0007669"/>
    <property type="project" value="UniProtKB-UniRule"/>
</dbReference>
<proteinExistence type="inferred from homology"/>
<gene>
    <name evidence="8" type="primary">pepA</name>
    <name evidence="10" type="ORF">SAMN02745249_01623</name>
</gene>
<feature type="binding site" evidence="8">
    <location>
        <position position="325"/>
    </location>
    <ligand>
        <name>Mn(2+)</name>
        <dbReference type="ChEBI" id="CHEBI:29035"/>
        <label>1</label>
    </ligand>
</feature>
<comment type="similarity">
    <text evidence="3 8">Belongs to the peptidase M17 family.</text>
</comment>
<dbReference type="AlphaFoldDB" id="A0A1M4Y6D1"/>
<dbReference type="GO" id="GO:0006508">
    <property type="term" value="P:proteolysis"/>
    <property type="evidence" value="ECO:0007669"/>
    <property type="project" value="UniProtKB-KW"/>
</dbReference>
<keyword evidence="6 8" id="KW-0378">Hydrolase</keyword>
<feature type="binding site" evidence="8">
    <location>
        <position position="248"/>
    </location>
    <ligand>
        <name>Mn(2+)</name>
        <dbReference type="ChEBI" id="CHEBI:29035"/>
        <label>2</label>
    </ligand>
</feature>
<reference evidence="10 11" key="1">
    <citation type="submission" date="2016-11" db="EMBL/GenBank/DDBJ databases">
        <authorList>
            <person name="Jaros S."/>
            <person name="Januszkiewicz K."/>
            <person name="Wedrychowicz H."/>
        </authorList>
    </citation>
    <scope>NUCLEOTIDE SEQUENCE [LARGE SCALE GENOMIC DNA]</scope>
    <source>
        <strain evidence="10 11">DSM 15692</strain>
    </source>
</reference>
<dbReference type="OrthoDB" id="9809354at2"/>
<feature type="binding site" evidence="8">
    <location>
        <position position="248"/>
    </location>
    <ligand>
        <name>Mn(2+)</name>
        <dbReference type="ChEBI" id="CHEBI:29035"/>
        <label>1</label>
    </ligand>
</feature>
<feature type="binding site" evidence="8">
    <location>
        <position position="266"/>
    </location>
    <ligand>
        <name>Mn(2+)</name>
        <dbReference type="ChEBI" id="CHEBI:29035"/>
        <label>2</label>
    </ligand>
</feature>
<accession>A0A1M4Y6D1</accession>
<dbReference type="InterPro" id="IPR000819">
    <property type="entry name" value="Peptidase_M17_C"/>
</dbReference>
<dbReference type="SUPFAM" id="SSF52949">
    <property type="entry name" value="Macro domain-like"/>
    <property type="match status" value="1"/>
</dbReference>
<dbReference type="NCBIfam" id="NF002073">
    <property type="entry name" value="PRK00913.1-2"/>
    <property type="match status" value="1"/>
</dbReference>
<feature type="domain" description="Cytosol aminopeptidase" evidence="9">
    <location>
        <begin position="323"/>
        <end position="330"/>
    </location>
</feature>
<comment type="catalytic activity">
    <reaction evidence="2 8">
        <text>Release of an N-terminal amino acid, preferentially leucine, but not glutamic or aspartic acids.</text>
        <dbReference type="EC" id="3.4.11.10"/>
    </reaction>
</comment>
<dbReference type="GO" id="GO:0005737">
    <property type="term" value="C:cytoplasm"/>
    <property type="evidence" value="ECO:0007669"/>
    <property type="project" value="UniProtKB-SubCell"/>
</dbReference>
<dbReference type="EC" id="3.4.11.10" evidence="8"/>
<evidence type="ECO:0000256" key="3">
    <source>
        <dbReference type="ARBA" id="ARBA00009528"/>
    </source>
</evidence>
<dbReference type="PANTHER" id="PTHR11963">
    <property type="entry name" value="LEUCINE AMINOPEPTIDASE-RELATED"/>
    <property type="match status" value="1"/>
</dbReference>
<evidence type="ECO:0000256" key="1">
    <source>
        <dbReference type="ARBA" id="ARBA00000135"/>
    </source>
</evidence>
<dbReference type="PRINTS" id="PR00481">
    <property type="entry name" value="LAMNOPPTDASE"/>
</dbReference>
<evidence type="ECO:0000256" key="4">
    <source>
        <dbReference type="ARBA" id="ARBA00022438"/>
    </source>
</evidence>
<comment type="cofactor">
    <cofactor evidence="8">
        <name>Mn(2+)</name>
        <dbReference type="ChEBI" id="CHEBI:29035"/>
    </cofactor>
    <text evidence="8">Binds 2 manganese ions per subunit.</text>
</comment>
<name>A0A1M4Y6D1_9LACT</name>
<keyword evidence="5 8" id="KW-0645">Protease</keyword>
<dbReference type="STRING" id="1121025.SAMN02745249_01623"/>
<dbReference type="Proteomes" id="UP000184128">
    <property type="component" value="Unassembled WGS sequence"/>
</dbReference>
<dbReference type="InterPro" id="IPR023042">
    <property type="entry name" value="Peptidase_M17_leu_NH2_pept"/>
</dbReference>
<dbReference type="Pfam" id="PF02789">
    <property type="entry name" value="Peptidase_M17_N"/>
    <property type="match status" value="1"/>
</dbReference>
<evidence type="ECO:0000259" key="9">
    <source>
        <dbReference type="PROSITE" id="PS00631"/>
    </source>
</evidence>
<organism evidence="10 11">
    <name type="scientific">Atopostipes suicloacalis DSM 15692</name>
    <dbReference type="NCBI Taxonomy" id="1121025"/>
    <lineage>
        <taxon>Bacteria</taxon>
        <taxon>Bacillati</taxon>
        <taxon>Bacillota</taxon>
        <taxon>Bacilli</taxon>
        <taxon>Lactobacillales</taxon>
        <taxon>Carnobacteriaceae</taxon>
        <taxon>Atopostipes</taxon>
    </lineage>
</organism>
<dbReference type="InterPro" id="IPR008283">
    <property type="entry name" value="Peptidase_M17_N"/>
</dbReference>
<comment type="function">
    <text evidence="7 8">Presumably involved in the processing and regular turnover of intracellular proteins. Catalyzes the removal of unsubstituted N-terminal amino acids from various peptides.</text>
</comment>
<dbReference type="GO" id="GO:0070006">
    <property type="term" value="F:metalloaminopeptidase activity"/>
    <property type="evidence" value="ECO:0007669"/>
    <property type="project" value="InterPro"/>
</dbReference>
<dbReference type="Gene3D" id="3.40.220.10">
    <property type="entry name" value="Leucine Aminopeptidase, subunit E, domain 1"/>
    <property type="match status" value="1"/>
</dbReference>
<sequence>MKINVGEQLSTTVYFVPEGTKLEMLTDETTQYALNQFHFKGQLNEKFVYLGPNTDNVIVVGLGQENQLSRDHYVEAANTAAQVLNEHKIESTSVQIPTYNAVNEKDTLQGITEGFLQANYSFDAYKKDKTNYSLAHVSLQTDLNNAEEVIEETVHLLEAVNVTRDLVNTPANDLYPETLADKATDLFKDSNVEVEIFDKQALEELGAEALLAVSQGSAKEPRMLVLKYLPLGDKEPVISLVGKGVTYDSGGYAIKSAKGMATMMTDMAGAGAMIGALHAIASNNIQQNVVAVIGATENLISGEAFKNGDIIETLKGTTIEVMNTDAEGRLVLADVLYYAATKLNSKYIIDAATLTGAVIAALGPNITGAMTNNQTLLDDVTKASKTAGEDMWQLPITPEFREKIKGNHADLVNSSKNFVGAGTIFAAAFLEYFVEDVPWVHLDIAGTSYASSKGNKYLPKGASGIPVKTLYEFVKNIK</sequence>
<keyword evidence="4 8" id="KW-0031">Aminopeptidase</keyword>
<comment type="subcellular location">
    <subcellularLocation>
        <location evidence="8">Cytoplasm</location>
    </subcellularLocation>
</comment>
<keyword evidence="8" id="KW-0479">Metal-binding</keyword>
<protein>
    <recommendedName>
        <fullName evidence="8">Probable cytosol aminopeptidase</fullName>
        <ecNumber evidence="8">3.4.11.1</ecNumber>
    </recommendedName>
    <alternativeName>
        <fullName evidence="8">Leucine aminopeptidase</fullName>
        <shortName evidence="8">LAP</shortName>
        <ecNumber evidence="8">3.4.11.10</ecNumber>
    </alternativeName>
    <alternativeName>
        <fullName evidence="8">Leucyl aminopeptidase</fullName>
    </alternativeName>
</protein>
<comment type="catalytic activity">
    <reaction evidence="1 8">
        <text>Release of an N-terminal amino acid, Xaa-|-Yaa-, in which Xaa is preferably Leu, but may be other amino acids including Pro although not Arg or Lys, and Yaa may be Pro. Amino acid amides and methyl esters are also readily hydrolyzed, but rates on arylamides are exceedingly low.</text>
        <dbReference type="EC" id="3.4.11.1"/>
    </reaction>
</comment>
<dbReference type="EMBL" id="FQUF01000026">
    <property type="protein sequence ID" value="SHF01364.1"/>
    <property type="molecule type" value="Genomic_DNA"/>
</dbReference>
<feature type="active site" evidence="8">
    <location>
        <position position="255"/>
    </location>
</feature>
<dbReference type="NCBIfam" id="NF002083">
    <property type="entry name" value="PRK00913.3-5"/>
    <property type="match status" value="1"/>
</dbReference>
<keyword evidence="8" id="KW-0464">Manganese</keyword>
<feature type="binding site" evidence="8">
    <location>
        <position position="327"/>
    </location>
    <ligand>
        <name>Mn(2+)</name>
        <dbReference type="ChEBI" id="CHEBI:29035"/>
        <label>2</label>
    </ligand>
</feature>
<dbReference type="CDD" id="cd00433">
    <property type="entry name" value="Peptidase_M17"/>
    <property type="match status" value="1"/>
</dbReference>
<keyword evidence="8" id="KW-0963">Cytoplasm</keyword>
<evidence type="ECO:0000256" key="6">
    <source>
        <dbReference type="ARBA" id="ARBA00022801"/>
    </source>
</evidence>
<evidence type="ECO:0000256" key="2">
    <source>
        <dbReference type="ARBA" id="ARBA00000967"/>
    </source>
</evidence>
<evidence type="ECO:0000256" key="8">
    <source>
        <dbReference type="HAMAP-Rule" id="MF_00181"/>
    </source>
</evidence>
<evidence type="ECO:0000256" key="7">
    <source>
        <dbReference type="ARBA" id="ARBA00049972"/>
    </source>
</evidence>